<evidence type="ECO:0000313" key="3">
    <source>
        <dbReference type="Proteomes" id="UP001477672"/>
    </source>
</evidence>
<feature type="region of interest" description="Disordered" evidence="1">
    <location>
        <begin position="1"/>
        <end position="21"/>
    </location>
</feature>
<protein>
    <recommendedName>
        <fullName evidence="4">HipA-like C-terminal domain-containing protein</fullName>
    </recommendedName>
</protein>
<evidence type="ECO:0000313" key="2">
    <source>
        <dbReference type="EMBL" id="MEQ2521173.1"/>
    </source>
</evidence>
<dbReference type="RefSeq" id="WP_349216683.1">
    <property type="nucleotide sequence ID" value="NZ_JBBMFA010000101.1"/>
</dbReference>
<gene>
    <name evidence="2" type="ORF">WMO24_12145</name>
</gene>
<dbReference type="Gene3D" id="1.10.1070.20">
    <property type="match status" value="1"/>
</dbReference>
<comment type="caution">
    <text evidence="2">The sequence shown here is derived from an EMBL/GenBank/DDBJ whole genome shotgun (WGS) entry which is preliminary data.</text>
</comment>
<proteinExistence type="predicted"/>
<sequence>MPMKLTTKSRIAETSSKGNQEKWSENGRWYKLDLFGYEGLSETVTSSLLEKTNVRDLGFEYVPYRMERLEVHRRTRNGCSSQNFLQPQDSIITLADLLLKGVGPDWQRQAGKQPNLSSKVRWIVEQVQRLTGLSRFGEYLTLLFEIDMLVANEDRHLNNITVLRKEDRFDYCPIFDFGAGLLSNVRDYPMDIEPEQHLKMLRARPLETTFYRQVQASRVLYGPQLEWNFTVLDLQEALSEPLQYYAERDTSYIKDRVETCVMAQQKRLSID</sequence>
<dbReference type="EMBL" id="JBBMFA010000101">
    <property type="protein sequence ID" value="MEQ2521173.1"/>
    <property type="molecule type" value="Genomic_DNA"/>
</dbReference>
<accession>A0ABV1GI06</accession>
<evidence type="ECO:0008006" key="4">
    <source>
        <dbReference type="Google" id="ProtNLM"/>
    </source>
</evidence>
<evidence type="ECO:0000256" key="1">
    <source>
        <dbReference type="SAM" id="MobiDB-lite"/>
    </source>
</evidence>
<feature type="compositionally biased region" description="Polar residues" evidence="1">
    <location>
        <begin position="1"/>
        <end position="18"/>
    </location>
</feature>
<dbReference type="Proteomes" id="UP001477672">
    <property type="component" value="Unassembled WGS sequence"/>
</dbReference>
<name>A0ABV1GI06_9FIRM</name>
<organism evidence="2 3">
    <name type="scientific">Ruthenibacterium intestinale</name>
    <dbReference type="NCBI Taxonomy" id="3133163"/>
    <lineage>
        <taxon>Bacteria</taxon>
        <taxon>Bacillati</taxon>
        <taxon>Bacillota</taxon>
        <taxon>Clostridia</taxon>
        <taxon>Eubacteriales</taxon>
        <taxon>Oscillospiraceae</taxon>
        <taxon>Ruthenibacterium</taxon>
    </lineage>
</organism>
<reference evidence="2 3" key="1">
    <citation type="submission" date="2024-03" db="EMBL/GenBank/DDBJ databases">
        <title>Human intestinal bacterial collection.</title>
        <authorList>
            <person name="Pauvert C."/>
            <person name="Hitch T.C.A."/>
            <person name="Clavel T."/>
        </authorList>
    </citation>
    <scope>NUCLEOTIDE SEQUENCE [LARGE SCALE GENOMIC DNA]</scope>
    <source>
        <strain evidence="2 3">CLA-JM-H11</strain>
    </source>
</reference>
<keyword evidence="3" id="KW-1185">Reference proteome</keyword>